<dbReference type="SUPFAM" id="SSF52266">
    <property type="entry name" value="SGNH hydrolase"/>
    <property type="match status" value="1"/>
</dbReference>
<organism evidence="2 3">
    <name type="scientific">Blastococcus tunisiensis</name>
    <dbReference type="NCBI Taxonomy" id="1798228"/>
    <lineage>
        <taxon>Bacteria</taxon>
        <taxon>Bacillati</taxon>
        <taxon>Actinomycetota</taxon>
        <taxon>Actinomycetes</taxon>
        <taxon>Geodermatophilales</taxon>
        <taxon>Geodermatophilaceae</taxon>
        <taxon>Blastococcus</taxon>
    </lineage>
</organism>
<dbReference type="PANTHER" id="PTHR43784">
    <property type="entry name" value="GDSL-LIKE LIPASE/ACYLHYDROLASE, PUTATIVE (AFU_ORTHOLOGUE AFUA_2G00820)-RELATED"/>
    <property type="match status" value="1"/>
</dbReference>
<sequence>MDRPPLWGILALLLLVAGNVAIFASMAVRTAPDDAYTSRAALSTPASEGTASQAAMSETAAIEQPAALPSLLIYGDGYAAGNELGGRGTTGWPALIAERTGAELELAAVPRAGYASIGTTGENYLDLVQRRPATQATVTVLFGSRNDSDEDLALVQSNATQAVSLIRRDAPDTALVVVGPAWSGTDFPASLLAVRDAVRSAAEAGGAAFVDPLADGWFADRPELIAADAVSPTDEGHAYLAELLVPVVREALSQAAPATGPEG</sequence>
<reference evidence="3" key="1">
    <citation type="submission" date="2016-10" db="EMBL/GenBank/DDBJ databases">
        <authorList>
            <person name="Varghese N."/>
            <person name="Submissions S."/>
        </authorList>
    </citation>
    <scope>NUCLEOTIDE SEQUENCE [LARGE SCALE GENOMIC DNA]</scope>
    <source>
        <strain evidence="3">DSM 46838</strain>
    </source>
</reference>
<dbReference type="Gene3D" id="3.40.50.1110">
    <property type="entry name" value="SGNH hydrolase"/>
    <property type="match status" value="1"/>
</dbReference>
<dbReference type="InterPro" id="IPR036514">
    <property type="entry name" value="SGNH_hydro_sf"/>
</dbReference>
<dbReference type="InterPro" id="IPR013830">
    <property type="entry name" value="SGNH_hydro"/>
</dbReference>
<accession>A0A1I2K3H5</accession>
<evidence type="ECO:0000313" key="3">
    <source>
        <dbReference type="Proteomes" id="UP000198589"/>
    </source>
</evidence>
<dbReference type="Proteomes" id="UP000198589">
    <property type="component" value="Unassembled WGS sequence"/>
</dbReference>
<gene>
    <name evidence="2" type="ORF">SAMN05216574_11957</name>
</gene>
<evidence type="ECO:0000313" key="2">
    <source>
        <dbReference type="EMBL" id="SFF61642.1"/>
    </source>
</evidence>
<dbReference type="CDD" id="cd00229">
    <property type="entry name" value="SGNH_hydrolase"/>
    <property type="match status" value="1"/>
</dbReference>
<dbReference type="EMBL" id="FOND01000019">
    <property type="protein sequence ID" value="SFF61642.1"/>
    <property type="molecule type" value="Genomic_DNA"/>
</dbReference>
<dbReference type="InterPro" id="IPR053140">
    <property type="entry name" value="GDSL_Rv0518-like"/>
</dbReference>
<proteinExistence type="predicted"/>
<protein>
    <submittedName>
        <fullName evidence="2">Lysophospholipase L1</fullName>
    </submittedName>
</protein>
<dbReference type="RefSeq" id="WP_175527376.1">
    <property type="nucleotide sequence ID" value="NZ_FOND01000019.1"/>
</dbReference>
<dbReference type="PANTHER" id="PTHR43784:SF2">
    <property type="entry name" value="GDSL-LIKE LIPASE_ACYLHYDROLASE, PUTATIVE (AFU_ORTHOLOGUE AFUA_2G00820)-RELATED"/>
    <property type="match status" value="1"/>
</dbReference>
<name>A0A1I2K3H5_9ACTN</name>
<dbReference type="Pfam" id="PF13472">
    <property type="entry name" value="Lipase_GDSL_2"/>
    <property type="match status" value="1"/>
</dbReference>
<dbReference type="AlphaFoldDB" id="A0A1I2K3H5"/>
<feature type="domain" description="SGNH hydrolase-type esterase" evidence="1">
    <location>
        <begin position="74"/>
        <end position="238"/>
    </location>
</feature>
<keyword evidence="3" id="KW-1185">Reference proteome</keyword>
<dbReference type="STRING" id="1798228.SAMN05216574_11957"/>
<evidence type="ECO:0000259" key="1">
    <source>
        <dbReference type="Pfam" id="PF13472"/>
    </source>
</evidence>